<evidence type="ECO:0000313" key="3">
    <source>
        <dbReference type="Proteomes" id="UP000255303"/>
    </source>
</evidence>
<accession>A0A379JZ83</accession>
<reference evidence="2 3" key="1">
    <citation type="submission" date="2018-06" db="EMBL/GenBank/DDBJ databases">
        <authorList>
            <consortium name="Pathogen Informatics"/>
            <person name="Doyle S."/>
        </authorList>
    </citation>
    <scope>NUCLEOTIDE SEQUENCE [LARGE SCALE GENOMIC DNA]</scope>
    <source>
        <strain evidence="2 3">NCTC10692</strain>
    </source>
</reference>
<organism evidence="2 3">
    <name type="scientific">Ectopseudomonas oleovorans</name>
    <name type="common">Pseudomonas oleovorans</name>
    <dbReference type="NCBI Taxonomy" id="301"/>
    <lineage>
        <taxon>Bacteria</taxon>
        <taxon>Pseudomonadati</taxon>
        <taxon>Pseudomonadota</taxon>
        <taxon>Gammaproteobacteria</taxon>
        <taxon>Pseudomonadales</taxon>
        <taxon>Pseudomonadaceae</taxon>
        <taxon>Ectopseudomonas</taxon>
    </lineage>
</organism>
<proteinExistence type="predicted"/>
<evidence type="ECO:0000259" key="1">
    <source>
        <dbReference type="Pfam" id="PF05134"/>
    </source>
</evidence>
<dbReference type="EMBL" id="UGUV01000002">
    <property type="protein sequence ID" value="SUD53919.1"/>
    <property type="molecule type" value="Genomic_DNA"/>
</dbReference>
<sequence length="122" mass="13411">MRQALPFAVEELLAEDVELMHLALGEQLADGRHPRLCAARQLLRECLALCAAQPPQAIRVDADLLPRQGSQLLWLQSRWLLGGEAPWRLALQTEDWPALAGRCPIAMHRQCASWAGAARAGG</sequence>
<dbReference type="InterPro" id="IPR043129">
    <property type="entry name" value="ATPase_NBD"/>
</dbReference>
<dbReference type="Gene3D" id="3.30.420.380">
    <property type="match status" value="1"/>
</dbReference>
<dbReference type="SUPFAM" id="SSF53067">
    <property type="entry name" value="Actin-like ATPase domain"/>
    <property type="match status" value="1"/>
</dbReference>
<evidence type="ECO:0000313" key="2">
    <source>
        <dbReference type="EMBL" id="SUD53919.1"/>
    </source>
</evidence>
<feature type="domain" description="GspL cytoplasmic actin-ATPase-like" evidence="1">
    <location>
        <begin position="2"/>
        <end position="104"/>
    </location>
</feature>
<dbReference type="Pfam" id="PF05134">
    <property type="entry name" value="T2SSL"/>
    <property type="match status" value="1"/>
</dbReference>
<dbReference type="Proteomes" id="UP000255303">
    <property type="component" value="Unassembled WGS sequence"/>
</dbReference>
<dbReference type="InterPro" id="IPR024230">
    <property type="entry name" value="GspL_cyto_dom"/>
</dbReference>
<dbReference type="AlphaFoldDB" id="A0A379JZ83"/>
<gene>
    <name evidence="2" type="ORF">NCTC10692_04477</name>
</gene>
<name>A0A379JZ83_ECTOL</name>
<protein>
    <submittedName>
        <fullName evidence="2">General secretion pathway protein L</fullName>
    </submittedName>
</protein>